<dbReference type="InterPro" id="IPR001584">
    <property type="entry name" value="Integrase_cat-core"/>
</dbReference>
<keyword evidence="4" id="KW-1185">Reference proteome</keyword>
<dbReference type="PANTHER" id="PTHR35046:SF26">
    <property type="entry name" value="RNA-DIRECTED DNA POLYMERASE"/>
    <property type="match status" value="1"/>
</dbReference>
<gene>
    <name evidence="3" type="ORF">CRG98_021430</name>
</gene>
<dbReference type="AlphaFoldDB" id="A0A2I0JPH6"/>
<dbReference type="PANTHER" id="PTHR35046">
    <property type="entry name" value="ZINC KNUCKLE (CCHC-TYPE) FAMILY PROTEIN"/>
    <property type="match status" value="1"/>
</dbReference>
<evidence type="ECO:0000313" key="3">
    <source>
        <dbReference type="EMBL" id="PKI58172.1"/>
    </source>
</evidence>
<organism evidence="3 4">
    <name type="scientific">Punica granatum</name>
    <name type="common">Pomegranate</name>
    <dbReference type="NCBI Taxonomy" id="22663"/>
    <lineage>
        <taxon>Eukaryota</taxon>
        <taxon>Viridiplantae</taxon>
        <taxon>Streptophyta</taxon>
        <taxon>Embryophyta</taxon>
        <taxon>Tracheophyta</taxon>
        <taxon>Spermatophyta</taxon>
        <taxon>Magnoliopsida</taxon>
        <taxon>eudicotyledons</taxon>
        <taxon>Gunneridae</taxon>
        <taxon>Pentapetalae</taxon>
        <taxon>rosids</taxon>
        <taxon>malvids</taxon>
        <taxon>Myrtales</taxon>
        <taxon>Lythraceae</taxon>
        <taxon>Punica</taxon>
    </lineage>
</organism>
<reference evidence="3 4" key="1">
    <citation type="submission" date="2017-11" db="EMBL/GenBank/DDBJ databases">
        <title>De-novo sequencing of pomegranate (Punica granatum L.) genome.</title>
        <authorList>
            <person name="Akparov Z."/>
            <person name="Amiraslanov A."/>
            <person name="Hajiyeva S."/>
            <person name="Abbasov M."/>
            <person name="Kaur K."/>
            <person name="Hamwieh A."/>
            <person name="Solovyev V."/>
            <person name="Salamov A."/>
            <person name="Braich B."/>
            <person name="Kosarev P."/>
            <person name="Mahmoud A."/>
            <person name="Hajiyev E."/>
            <person name="Babayeva S."/>
            <person name="Izzatullayeva V."/>
            <person name="Mammadov A."/>
            <person name="Mammadov A."/>
            <person name="Sharifova S."/>
            <person name="Ojaghi J."/>
            <person name="Eynullazada K."/>
            <person name="Bayramov B."/>
            <person name="Abdulazimova A."/>
            <person name="Shahmuradov I."/>
        </authorList>
    </citation>
    <scope>NUCLEOTIDE SEQUENCE [LARGE SCALE GENOMIC DNA]</scope>
    <source>
        <strain evidence="4">cv. AG2017</strain>
        <tissue evidence="3">Leaf</tissue>
    </source>
</reference>
<dbReference type="SUPFAM" id="SSF53098">
    <property type="entry name" value="Ribonuclease H-like"/>
    <property type="match status" value="1"/>
</dbReference>
<dbReference type="STRING" id="22663.A0A2I0JPH6"/>
<protein>
    <recommendedName>
        <fullName evidence="2">Integrase catalytic domain-containing protein</fullName>
    </recommendedName>
</protein>
<evidence type="ECO:0000259" key="2">
    <source>
        <dbReference type="PROSITE" id="PS50994"/>
    </source>
</evidence>
<dbReference type="InterPro" id="IPR036397">
    <property type="entry name" value="RNaseH_sf"/>
</dbReference>
<evidence type="ECO:0000256" key="1">
    <source>
        <dbReference type="SAM" id="MobiDB-lite"/>
    </source>
</evidence>
<dbReference type="Proteomes" id="UP000233551">
    <property type="component" value="Unassembled WGS sequence"/>
</dbReference>
<accession>A0A2I0JPH6</accession>
<dbReference type="GO" id="GO:0015074">
    <property type="term" value="P:DNA integration"/>
    <property type="evidence" value="ECO:0007669"/>
    <property type="project" value="InterPro"/>
</dbReference>
<proteinExistence type="predicted"/>
<dbReference type="Gene3D" id="3.30.420.10">
    <property type="entry name" value="Ribonuclease H-like superfamily/Ribonuclease H"/>
    <property type="match status" value="1"/>
</dbReference>
<dbReference type="PROSITE" id="PS50994">
    <property type="entry name" value="INTEGRASE"/>
    <property type="match status" value="1"/>
</dbReference>
<dbReference type="InterPro" id="IPR056924">
    <property type="entry name" value="SH3_Tf2-1"/>
</dbReference>
<evidence type="ECO:0000313" key="4">
    <source>
        <dbReference type="Proteomes" id="UP000233551"/>
    </source>
</evidence>
<dbReference type="GO" id="GO:0003676">
    <property type="term" value="F:nucleic acid binding"/>
    <property type="evidence" value="ECO:0007669"/>
    <property type="project" value="InterPro"/>
</dbReference>
<dbReference type="EMBL" id="PGOL01001430">
    <property type="protein sequence ID" value="PKI58172.1"/>
    <property type="molecule type" value="Genomic_DNA"/>
</dbReference>
<sequence length="373" mass="42586">MRSEMESMYTNQVWTSVDPPEGAKPIGCKWVFKKKTDMDGSFSKYGPLHSTSGSQCTLGRCEHRFRGGITKDTKEQRLGHGGVDQFSKMAHFISYLKTLDASHVANLYFREIVKLHDIPRTITSDRDTKFMSHFWLTLWRKLGTTLQFSSSHHPQTDGQTEVVNRSLGSLLRSLVKGNIRQWDMVLPQAEFAYNRSQSKSTGKSPFEVVYESNPIGPLDLVPFPINHSFSSDVEERVKQIRSMHEKVRKKIIRQNEKYKEQADKFRKPATFKEGDLLWIHLRKELFPQGRFGKLKPKADGPFRILKRVAENAYKVELSGDYGVSATFNVSDLLEIRAVRAGAGQRLPAARDPRGPRTPKSRVSAIFPEDRPKS</sequence>
<comment type="caution">
    <text evidence="3">The sequence shown here is derived from an EMBL/GenBank/DDBJ whole genome shotgun (WGS) entry which is preliminary data.</text>
</comment>
<feature type="domain" description="Integrase catalytic" evidence="2">
    <location>
        <begin position="83"/>
        <end position="213"/>
    </location>
</feature>
<feature type="region of interest" description="Disordered" evidence="1">
    <location>
        <begin position="344"/>
        <end position="373"/>
    </location>
</feature>
<dbReference type="Pfam" id="PF24626">
    <property type="entry name" value="SH3_Tf2-1"/>
    <property type="match status" value="1"/>
</dbReference>
<dbReference type="InterPro" id="IPR012337">
    <property type="entry name" value="RNaseH-like_sf"/>
</dbReference>
<name>A0A2I0JPH6_PUNGR</name>